<gene>
    <name evidence="2" type="ORF">FB474_2106</name>
</gene>
<feature type="transmembrane region" description="Helical" evidence="1">
    <location>
        <begin position="104"/>
        <end position="126"/>
    </location>
</feature>
<proteinExistence type="predicted"/>
<protein>
    <submittedName>
        <fullName evidence="2">Uncharacterized protein</fullName>
    </submittedName>
</protein>
<reference evidence="2 3" key="1">
    <citation type="submission" date="2019-06" db="EMBL/GenBank/DDBJ databases">
        <title>Sequencing the genomes of 1000 actinobacteria strains.</title>
        <authorList>
            <person name="Klenk H.-P."/>
        </authorList>
    </citation>
    <scope>NUCLEOTIDE SEQUENCE [LARGE SCALE GENOMIC DNA]</scope>
    <source>
        <strain evidence="2 3">DSM 18082</strain>
    </source>
</reference>
<sequence length="617" mass="63632">MVEVAVLEGRTGNNTGRAGASAWRWSGVAASVAGALTLVWGAFGPVEPNPFWPPDHQRFWVVALVVVLLVLASRLWSLRRQQAAQQAWGPQEASLDEATRQVRFVAAVAVVLALALLGMSAHGWSLESRTGWPSAVPLWHGLGALVVLAGVVLLVVPVPHPASGLAGNRRLLTRAAALLVPALAVAAGGVAIESTYRSWPVHHTTVAGQPVPGRPLPATLTRVGWTQTLARGAVVATGPQGVLVNDGSTVRVLEARSGRTLWSYGRDGACLVRAAFNAAGDAVVVTPQPRVSADGTPLPCHPQVGAGRGEDLTGWQVVLDAGSGQFSYVGPDVANAGPGRGGDDGAALVSGAWALREDVGHRLVQTDLGTGHELTLPLDPSCLPARRPDAAFATPTGWVLEEICGEGAAGRVTLRSVDHTGRQAWRADVPAGESDAVARATVLGDRLLLQVDAARTPSSTVFALSTGRVLRRLDTFDAALVTPSLLAFRPDHDPGAEVPTRVLDLATGAVRTLTGPDARPDGAAARSATGVGAAAPVVLAGGVLTSAPGPGGVSHVDGQDVGAEDYAFTAFSGRRSPLFRAVEPALFGGPRVLVGGDVVIAWGQERPGRLVVRGLLP</sequence>
<dbReference type="Proteomes" id="UP000319514">
    <property type="component" value="Unassembled WGS sequence"/>
</dbReference>
<evidence type="ECO:0000313" key="2">
    <source>
        <dbReference type="EMBL" id="TQL60709.1"/>
    </source>
</evidence>
<keyword evidence="3" id="KW-1185">Reference proteome</keyword>
<keyword evidence="1" id="KW-0812">Transmembrane</keyword>
<feature type="transmembrane region" description="Helical" evidence="1">
    <location>
        <begin position="171"/>
        <end position="192"/>
    </location>
</feature>
<keyword evidence="1" id="KW-0472">Membrane</keyword>
<evidence type="ECO:0000313" key="3">
    <source>
        <dbReference type="Proteomes" id="UP000319514"/>
    </source>
</evidence>
<comment type="caution">
    <text evidence="2">The sequence shown here is derived from an EMBL/GenBank/DDBJ whole genome shotgun (WGS) entry which is preliminary data.</text>
</comment>
<feature type="transmembrane region" description="Helical" evidence="1">
    <location>
        <begin position="138"/>
        <end position="159"/>
    </location>
</feature>
<dbReference type="AlphaFoldDB" id="A0A542ZK82"/>
<dbReference type="EMBL" id="VFOQ01000001">
    <property type="protein sequence ID" value="TQL60709.1"/>
    <property type="molecule type" value="Genomic_DNA"/>
</dbReference>
<keyword evidence="1" id="KW-1133">Transmembrane helix</keyword>
<organism evidence="2 3">
    <name type="scientific">Oryzihumus leptocrescens</name>
    <dbReference type="NCBI Taxonomy" id="297536"/>
    <lineage>
        <taxon>Bacteria</taxon>
        <taxon>Bacillati</taxon>
        <taxon>Actinomycetota</taxon>
        <taxon>Actinomycetes</taxon>
        <taxon>Micrococcales</taxon>
        <taxon>Intrasporangiaceae</taxon>
        <taxon>Oryzihumus</taxon>
    </lineage>
</organism>
<feature type="transmembrane region" description="Helical" evidence="1">
    <location>
        <begin position="58"/>
        <end position="76"/>
    </location>
</feature>
<feature type="transmembrane region" description="Helical" evidence="1">
    <location>
        <begin position="25"/>
        <end position="46"/>
    </location>
</feature>
<accession>A0A542ZK82</accession>
<evidence type="ECO:0000256" key="1">
    <source>
        <dbReference type="SAM" id="Phobius"/>
    </source>
</evidence>
<name>A0A542ZK82_9MICO</name>